<keyword evidence="2" id="KW-0255">Endonuclease</keyword>
<dbReference type="AlphaFoldDB" id="A0A023F6G5"/>
<keyword evidence="2" id="KW-0540">Nuclease</keyword>
<organism evidence="2">
    <name type="scientific">Triatoma infestans</name>
    <name type="common">Assassin bug</name>
    <dbReference type="NCBI Taxonomy" id="30076"/>
    <lineage>
        <taxon>Eukaryota</taxon>
        <taxon>Metazoa</taxon>
        <taxon>Ecdysozoa</taxon>
        <taxon>Arthropoda</taxon>
        <taxon>Hexapoda</taxon>
        <taxon>Insecta</taxon>
        <taxon>Pterygota</taxon>
        <taxon>Neoptera</taxon>
        <taxon>Paraneoptera</taxon>
        <taxon>Hemiptera</taxon>
        <taxon>Heteroptera</taxon>
        <taxon>Panheteroptera</taxon>
        <taxon>Cimicomorpha</taxon>
        <taxon>Reduviidae</taxon>
        <taxon>Triatominae</taxon>
        <taxon>Triatoma</taxon>
    </lineage>
</organism>
<dbReference type="InterPro" id="IPR043502">
    <property type="entry name" value="DNA/RNA_pol_sf"/>
</dbReference>
<evidence type="ECO:0000313" key="2">
    <source>
        <dbReference type="EMBL" id="JAC16820.1"/>
    </source>
</evidence>
<dbReference type="PROSITE" id="PS50878">
    <property type="entry name" value="RT_POL"/>
    <property type="match status" value="1"/>
</dbReference>
<protein>
    <submittedName>
        <fullName evidence="2">Putative endonuclease-reverse transcriptase</fullName>
    </submittedName>
</protein>
<dbReference type="SUPFAM" id="SSF56672">
    <property type="entry name" value="DNA/RNA polymerases"/>
    <property type="match status" value="1"/>
</dbReference>
<dbReference type="GO" id="GO:0003964">
    <property type="term" value="F:RNA-directed DNA polymerase activity"/>
    <property type="evidence" value="ECO:0007669"/>
    <property type="project" value="UniProtKB-KW"/>
</dbReference>
<dbReference type="GO" id="GO:0004519">
    <property type="term" value="F:endonuclease activity"/>
    <property type="evidence" value="ECO:0007669"/>
    <property type="project" value="UniProtKB-KW"/>
</dbReference>
<dbReference type="PANTHER" id="PTHR47027">
    <property type="entry name" value="REVERSE TRANSCRIPTASE DOMAIN-CONTAINING PROTEIN"/>
    <property type="match status" value="1"/>
</dbReference>
<sequence length="633" mass="73946">DGLPYELFKNLNAEWEHYLLNLYNTVFLSEKLPDQWSNIIFTLLFKKGDKSDPNNYRSIALFNTITKIFTSILKERLYVWCEVNNLIPKEQSGFRKGRSTMYNLFSLSCLVALHTQVKKKPLFAIFVDLQKAFDNINHELLWYKLNHLGISSKYIRLIRKLYDNATFNLKLNNNITSESCSISKGVLQGDSLSPLLFLIYIADFIDFFHSKGLNGCKINASNNLLCLMFADDLVLFADSRTDAQSKIDVLSEYCELNKLTLNIKKTQTVIFRSSPKVKNLPPLIYENQVIEYVNTYNYLGVPFSCCGAFSSASKYFFSKGIKALGKVREILIKIKSDSWEAKIRLYESIAAATVLYSSELWSLGHLNVAERVQISFFKFLFNLPLNTPNHFIRCETGCKDIRLAILERTLNWWAKVLSMSDDELPKILLFEIYKHCEAIKKHWLLYLSKIMAKLGYDNLSNFSDAEQLLQQQKNILERWSNHLKCVDFERVFNSKYNPVYRCLLSTEKTPFYITTKSPIKQQRLIAQFRLSNINLVRIYFNGEKYVIDTTSRCEMCNLKEKESLFHIFFVCPTYSGYRKSLIQNYIVNADLNTENDNIYNILSVKDNDHMSKVFNYIVYVLKLRKFYFDCFEK</sequence>
<dbReference type="Pfam" id="PF00078">
    <property type="entry name" value="RVT_1"/>
    <property type="match status" value="1"/>
</dbReference>
<dbReference type="PANTHER" id="PTHR47027:SF30">
    <property type="entry name" value="THAP-TYPE DOMAIN-CONTAINING PROTEIN"/>
    <property type="match status" value="1"/>
</dbReference>
<evidence type="ECO:0000259" key="1">
    <source>
        <dbReference type="PROSITE" id="PS50878"/>
    </source>
</evidence>
<proteinExistence type="evidence at transcript level"/>
<reference evidence="2" key="1">
    <citation type="journal article" date="2014" name="PLoS Negl. Trop. Dis.">
        <title>An updated insight into the Sialotranscriptome of Triatoma infestans: developmental stage and geographic variations.</title>
        <authorList>
            <person name="Schwarz A."/>
            <person name="Medrano-Mercado N."/>
            <person name="Schaub G.A."/>
            <person name="Struchiner C.J."/>
            <person name="Bargues M.D."/>
            <person name="Levy M.Z."/>
            <person name="Ribeiro J.M."/>
        </authorList>
    </citation>
    <scope>NUCLEOTIDE SEQUENCE</scope>
    <source>
        <strain evidence="2">Chile</strain>
        <tissue evidence="2">Salivary glands</tissue>
    </source>
</reference>
<keyword evidence="2" id="KW-0695">RNA-directed DNA polymerase</keyword>
<feature type="non-terminal residue" evidence="2">
    <location>
        <position position="1"/>
    </location>
</feature>
<accession>A0A023F6G5</accession>
<keyword evidence="2" id="KW-0808">Transferase</keyword>
<keyword evidence="2" id="KW-0548">Nucleotidyltransferase</keyword>
<name>A0A023F6G5_TRIIF</name>
<dbReference type="CDD" id="cd01650">
    <property type="entry name" value="RT_nLTR_like"/>
    <property type="match status" value="1"/>
</dbReference>
<dbReference type="EMBL" id="GBBI01001892">
    <property type="protein sequence ID" value="JAC16820.1"/>
    <property type="molecule type" value="mRNA"/>
</dbReference>
<feature type="domain" description="Reverse transcriptase" evidence="1">
    <location>
        <begin position="25"/>
        <end position="303"/>
    </location>
</feature>
<keyword evidence="2" id="KW-0378">Hydrolase</keyword>
<dbReference type="InterPro" id="IPR000477">
    <property type="entry name" value="RT_dom"/>
</dbReference>